<keyword evidence="5" id="KW-1185">Reference proteome</keyword>
<evidence type="ECO:0000256" key="1">
    <source>
        <dbReference type="PROSITE-ProRule" id="PRU00047"/>
    </source>
</evidence>
<keyword evidence="1" id="KW-0862">Zinc</keyword>
<sequence>MVLRQFVHGLQDGDLQKQLIPLHESLTPSQALDKVRDAKQTRETLSNVRGERLDSMHAVKSLPRGYRWPPRDGGGQQHSASKEPSRKSSGAQAVGGRAAMSEFSRGPGRQMKRAPLLVQCFRCAERGHRCDRCPKDPLALKCSGRQQRGYFLEVCGRLLELEKRSAAAVARTASRDHASCVGWSTTSGRGRRGLRHL</sequence>
<dbReference type="GO" id="GO:0003676">
    <property type="term" value="F:nucleic acid binding"/>
    <property type="evidence" value="ECO:0007669"/>
    <property type="project" value="InterPro"/>
</dbReference>
<dbReference type="Proteomes" id="UP000594638">
    <property type="component" value="Unassembled WGS sequence"/>
</dbReference>
<dbReference type="PROSITE" id="PS50158">
    <property type="entry name" value="ZF_CCHC"/>
    <property type="match status" value="1"/>
</dbReference>
<keyword evidence="1" id="KW-0479">Metal-binding</keyword>
<dbReference type="AlphaFoldDB" id="A0A8S0SDE7"/>
<evidence type="ECO:0000313" key="4">
    <source>
        <dbReference type="EMBL" id="CAA2990885.1"/>
    </source>
</evidence>
<evidence type="ECO:0000256" key="2">
    <source>
        <dbReference type="SAM" id="MobiDB-lite"/>
    </source>
</evidence>
<evidence type="ECO:0000259" key="3">
    <source>
        <dbReference type="PROSITE" id="PS50158"/>
    </source>
</evidence>
<dbReference type="InterPro" id="IPR001878">
    <property type="entry name" value="Znf_CCHC"/>
</dbReference>
<gene>
    <name evidence="4" type="ORF">OLEA9_A089732</name>
</gene>
<dbReference type="GO" id="GO:0008270">
    <property type="term" value="F:zinc ion binding"/>
    <property type="evidence" value="ECO:0007669"/>
    <property type="project" value="UniProtKB-KW"/>
</dbReference>
<accession>A0A8S0SDE7</accession>
<feature type="region of interest" description="Disordered" evidence="2">
    <location>
        <begin position="49"/>
        <end position="108"/>
    </location>
</feature>
<protein>
    <submittedName>
        <fullName evidence="4">---NA</fullName>
    </submittedName>
</protein>
<name>A0A8S0SDE7_OLEEU</name>
<evidence type="ECO:0000313" key="5">
    <source>
        <dbReference type="Proteomes" id="UP000594638"/>
    </source>
</evidence>
<reference evidence="4 5" key="1">
    <citation type="submission" date="2019-12" db="EMBL/GenBank/DDBJ databases">
        <authorList>
            <person name="Alioto T."/>
            <person name="Alioto T."/>
            <person name="Gomez Garrido J."/>
        </authorList>
    </citation>
    <scope>NUCLEOTIDE SEQUENCE [LARGE SCALE GENOMIC DNA]</scope>
</reference>
<dbReference type="Gramene" id="OE9A089732T1">
    <property type="protein sequence ID" value="OE9A089732C1"/>
    <property type="gene ID" value="OE9A089732"/>
</dbReference>
<feature type="non-terminal residue" evidence="4">
    <location>
        <position position="197"/>
    </location>
</feature>
<comment type="caution">
    <text evidence="4">The sequence shown here is derived from an EMBL/GenBank/DDBJ whole genome shotgun (WGS) entry which is preliminary data.</text>
</comment>
<feature type="domain" description="CCHC-type" evidence="3">
    <location>
        <begin position="120"/>
        <end position="135"/>
    </location>
</feature>
<dbReference type="EMBL" id="CACTIH010004458">
    <property type="protein sequence ID" value="CAA2990885.1"/>
    <property type="molecule type" value="Genomic_DNA"/>
</dbReference>
<organism evidence="4 5">
    <name type="scientific">Olea europaea subsp. europaea</name>
    <dbReference type="NCBI Taxonomy" id="158383"/>
    <lineage>
        <taxon>Eukaryota</taxon>
        <taxon>Viridiplantae</taxon>
        <taxon>Streptophyta</taxon>
        <taxon>Embryophyta</taxon>
        <taxon>Tracheophyta</taxon>
        <taxon>Spermatophyta</taxon>
        <taxon>Magnoliopsida</taxon>
        <taxon>eudicotyledons</taxon>
        <taxon>Gunneridae</taxon>
        <taxon>Pentapetalae</taxon>
        <taxon>asterids</taxon>
        <taxon>lamiids</taxon>
        <taxon>Lamiales</taxon>
        <taxon>Oleaceae</taxon>
        <taxon>Oleeae</taxon>
        <taxon>Olea</taxon>
    </lineage>
</organism>
<keyword evidence="1" id="KW-0863">Zinc-finger</keyword>
<proteinExistence type="predicted"/>